<accession>A0ABX7DBV2</accession>
<sequence length="163" mass="17252">MQLRSILLAALLASTFTLPTHAATCRAASAAQIGAQNGYERDRKAAEAWSQRENQVSSGLQQCLGDISTAITVPTFPDLSGILNGIKDKICRAAHDKIQEYIPSQIDPWGDLSSRSGGLVGTSSRSANVPKNYAPTSYQQAPVASSPPSQPSNATGGDYLFSR</sequence>
<evidence type="ECO:0000313" key="3">
    <source>
        <dbReference type="EMBL" id="QQU57966.1"/>
    </source>
</evidence>
<feature type="chain" id="PRO_5046405146" description="TraL protein" evidence="2">
    <location>
        <begin position="23"/>
        <end position="163"/>
    </location>
</feature>
<evidence type="ECO:0000256" key="1">
    <source>
        <dbReference type="SAM" id="MobiDB-lite"/>
    </source>
</evidence>
<evidence type="ECO:0000256" key="2">
    <source>
        <dbReference type="SAM" id="SignalP"/>
    </source>
</evidence>
<feature type="region of interest" description="Disordered" evidence="1">
    <location>
        <begin position="117"/>
        <end position="163"/>
    </location>
</feature>
<evidence type="ECO:0000313" key="4">
    <source>
        <dbReference type="Proteomes" id="UP000595237"/>
    </source>
</evidence>
<feature type="compositionally biased region" description="Polar residues" evidence="1">
    <location>
        <begin position="117"/>
        <end position="138"/>
    </location>
</feature>
<proteinExistence type="predicted"/>
<feature type="compositionally biased region" description="Low complexity" evidence="1">
    <location>
        <begin position="139"/>
        <end position="154"/>
    </location>
</feature>
<evidence type="ECO:0008006" key="5">
    <source>
        <dbReference type="Google" id="ProtNLM"/>
    </source>
</evidence>
<dbReference type="RefSeq" id="WP_127147000.1">
    <property type="nucleotide sequence ID" value="NZ_CAMFJZ010000020.1"/>
</dbReference>
<dbReference type="Proteomes" id="UP000595237">
    <property type="component" value="Plasmid unnamed"/>
</dbReference>
<geneLocation type="plasmid" evidence="3 4">
    <name>unnamed</name>
</geneLocation>
<keyword evidence="4" id="KW-1185">Reference proteome</keyword>
<name>A0ABX7DBV2_SERLI</name>
<gene>
    <name evidence="3" type="ORF">I6I38_25450</name>
</gene>
<keyword evidence="2" id="KW-0732">Signal</keyword>
<organism evidence="3 4">
    <name type="scientific">Serratia liquefaciens</name>
    <dbReference type="NCBI Taxonomy" id="614"/>
    <lineage>
        <taxon>Bacteria</taxon>
        <taxon>Pseudomonadati</taxon>
        <taxon>Pseudomonadota</taxon>
        <taxon>Gammaproteobacteria</taxon>
        <taxon>Enterobacterales</taxon>
        <taxon>Yersiniaceae</taxon>
        <taxon>Serratia</taxon>
    </lineage>
</organism>
<dbReference type="EMBL" id="CP068149">
    <property type="protein sequence ID" value="QQU57966.1"/>
    <property type="molecule type" value="Genomic_DNA"/>
</dbReference>
<keyword evidence="3" id="KW-0614">Plasmid</keyword>
<reference evidence="3 4" key="1">
    <citation type="submission" date="2021-01" db="EMBL/GenBank/DDBJ databases">
        <title>FDA dAtabase for Regulatory Grade micrObial Sequences (FDA-ARGOS): Supporting development and validation of Infectious Disease Dx tests.</title>
        <authorList>
            <person name="Blissenbach B."/>
            <person name="Krut O."/>
            <person name="Tallon L."/>
            <person name="Sadzewicz L."/>
            <person name="Zhao X."/>
            <person name="Boylan J."/>
            <person name="Ott S."/>
            <person name="Bowen H."/>
            <person name="Vavikolanu K."/>
            <person name="Mehta A."/>
            <person name="Aluvathingal J."/>
            <person name="Nadendla S."/>
            <person name="Yan Y."/>
            <person name="Sichtig H."/>
        </authorList>
    </citation>
    <scope>NUCLEOTIDE SEQUENCE [LARGE SCALE GENOMIC DNA]</scope>
    <source>
        <strain evidence="3 4">FDAARGOS_1081</strain>
        <plasmid evidence="3 4">unnamed</plasmid>
    </source>
</reference>
<protein>
    <recommendedName>
        <fullName evidence="5">TraL protein</fullName>
    </recommendedName>
</protein>
<feature type="signal peptide" evidence="2">
    <location>
        <begin position="1"/>
        <end position="22"/>
    </location>
</feature>